<dbReference type="Proteomes" id="UP000788993">
    <property type="component" value="Unassembled WGS sequence"/>
</dbReference>
<name>A0A9P8PMJ3_9ASCO</name>
<evidence type="ECO:0000256" key="4">
    <source>
        <dbReference type="PROSITE-ProRule" id="PRU00042"/>
    </source>
</evidence>
<dbReference type="PANTHER" id="PTHR23235">
    <property type="entry name" value="KRUEPPEL-LIKE TRANSCRIPTION FACTOR"/>
    <property type="match status" value="1"/>
</dbReference>
<feature type="domain" description="C2H2-type" evidence="5">
    <location>
        <begin position="161"/>
        <end position="191"/>
    </location>
</feature>
<evidence type="ECO:0000259" key="5">
    <source>
        <dbReference type="PROSITE" id="PS50157"/>
    </source>
</evidence>
<dbReference type="SMART" id="SM00355">
    <property type="entry name" value="ZnF_C2H2"/>
    <property type="match status" value="2"/>
</dbReference>
<dbReference type="PROSITE" id="PS00028">
    <property type="entry name" value="ZINC_FINGER_C2H2_1"/>
    <property type="match status" value="2"/>
</dbReference>
<dbReference type="SUPFAM" id="SSF57667">
    <property type="entry name" value="beta-beta-alpha zinc fingers"/>
    <property type="match status" value="1"/>
</dbReference>
<keyword evidence="3" id="KW-0862">Zinc</keyword>
<proteinExistence type="predicted"/>
<sequence>MHANVSQFPWPPLDQPTVTVESNFDLADSRENPQDWYANTNMLNLGPVDISLLSDPVVPEDPSFVPPYQNTFVQHAPVIQPVVEPAVDSSYRWDTNAPNNAPNTTPILFEPECVVAESKTPRSRTTHRTKQFVCELCAKTFTRRESMKNHVSSVHQRLKPYKCQYGKCALEYSTSSDLRRHVREKHLRNAEKLFICKGRTADGKVWGCGKRFHRSYQLTGHWKSNRSQKNCQIPPDFDYTPIKLSRDT</sequence>
<dbReference type="GO" id="GO:0000978">
    <property type="term" value="F:RNA polymerase II cis-regulatory region sequence-specific DNA binding"/>
    <property type="evidence" value="ECO:0007669"/>
    <property type="project" value="TreeGrafter"/>
</dbReference>
<keyword evidence="2 4" id="KW-0863">Zinc-finger</keyword>
<evidence type="ECO:0000256" key="2">
    <source>
        <dbReference type="ARBA" id="ARBA00022771"/>
    </source>
</evidence>
<dbReference type="Gene3D" id="3.30.160.60">
    <property type="entry name" value="Classic Zinc Finger"/>
    <property type="match status" value="2"/>
</dbReference>
<gene>
    <name evidence="6" type="ORF">OGATHE_001944</name>
</gene>
<dbReference type="PROSITE" id="PS50157">
    <property type="entry name" value="ZINC_FINGER_C2H2_2"/>
    <property type="match status" value="2"/>
</dbReference>
<dbReference type="Pfam" id="PF00096">
    <property type="entry name" value="zf-C2H2"/>
    <property type="match status" value="1"/>
</dbReference>
<dbReference type="GO" id="GO:0008270">
    <property type="term" value="F:zinc ion binding"/>
    <property type="evidence" value="ECO:0007669"/>
    <property type="project" value="UniProtKB-KW"/>
</dbReference>
<feature type="domain" description="C2H2-type" evidence="5">
    <location>
        <begin position="132"/>
        <end position="160"/>
    </location>
</feature>
<reference evidence="6" key="2">
    <citation type="submission" date="2021-01" db="EMBL/GenBank/DDBJ databases">
        <authorList>
            <person name="Schikora-Tamarit M.A."/>
        </authorList>
    </citation>
    <scope>NUCLEOTIDE SEQUENCE</scope>
    <source>
        <strain evidence="6">NCAIM Y.01608</strain>
    </source>
</reference>
<dbReference type="EMBL" id="JAEUBD010000526">
    <property type="protein sequence ID" value="KAH3673964.1"/>
    <property type="molecule type" value="Genomic_DNA"/>
</dbReference>
<dbReference type="InterPro" id="IPR013087">
    <property type="entry name" value="Znf_C2H2_type"/>
</dbReference>
<comment type="caution">
    <text evidence="6">The sequence shown here is derived from an EMBL/GenBank/DDBJ whole genome shotgun (WGS) entry which is preliminary data.</text>
</comment>
<reference evidence="6" key="1">
    <citation type="journal article" date="2021" name="Open Biol.">
        <title>Shared evolutionary footprints suggest mitochondrial oxidative damage underlies multiple complex I losses in fungi.</title>
        <authorList>
            <person name="Schikora-Tamarit M.A."/>
            <person name="Marcet-Houben M."/>
            <person name="Nosek J."/>
            <person name="Gabaldon T."/>
        </authorList>
    </citation>
    <scope>NUCLEOTIDE SEQUENCE</scope>
    <source>
        <strain evidence="6">NCAIM Y.01608</strain>
    </source>
</reference>
<dbReference type="PANTHER" id="PTHR23235:SF120">
    <property type="entry name" value="KRUPPEL-LIKE FACTOR 15"/>
    <property type="match status" value="1"/>
</dbReference>
<keyword evidence="1" id="KW-0479">Metal-binding</keyword>
<evidence type="ECO:0000313" key="7">
    <source>
        <dbReference type="Proteomes" id="UP000788993"/>
    </source>
</evidence>
<evidence type="ECO:0000256" key="3">
    <source>
        <dbReference type="ARBA" id="ARBA00022833"/>
    </source>
</evidence>
<evidence type="ECO:0000313" key="6">
    <source>
        <dbReference type="EMBL" id="KAH3673964.1"/>
    </source>
</evidence>
<dbReference type="Pfam" id="PF13894">
    <property type="entry name" value="zf-C2H2_4"/>
    <property type="match status" value="1"/>
</dbReference>
<dbReference type="InterPro" id="IPR036236">
    <property type="entry name" value="Znf_C2H2_sf"/>
</dbReference>
<keyword evidence="7" id="KW-1185">Reference proteome</keyword>
<evidence type="ECO:0000256" key="1">
    <source>
        <dbReference type="ARBA" id="ARBA00022723"/>
    </source>
</evidence>
<organism evidence="6 7">
    <name type="scientific">Ogataea polymorpha</name>
    <dbReference type="NCBI Taxonomy" id="460523"/>
    <lineage>
        <taxon>Eukaryota</taxon>
        <taxon>Fungi</taxon>
        <taxon>Dikarya</taxon>
        <taxon>Ascomycota</taxon>
        <taxon>Saccharomycotina</taxon>
        <taxon>Pichiomycetes</taxon>
        <taxon>Pichiales</taxon>
        <taxon>Pichiaceae</taxon>
        <taxon>Ogataea</taxon>
    </lineage>
</organism>
<dbReference type="GO" id="GO:0000981">
    <property type="term" value="F:DNA-binding transcription factor activity, RNA polymerase II-specific"/>
    <property type="evidence" value="ECO:0007669"/>
    <property type="project" value="TreeGrafter"/>
</dbReference>
<accession>A0A9P8PMJ3</accession>
<dbReference type="AlphaFoldDB" id="A0A9P8PMJ3"/>
<protein>
    <recommendedName>
        <fullName evidence="5">C2H2-type domain-containing protein</fullName>
    </recommendedName>
</protein>